<organism evidence="2 3">
    <name type="scientific">Panicum miliaceum</name>
    <name type="common">Proso millet</name>
    <name type="synonym">Broomcorn millet</name>
    <dbReference type="NCBI Taxonomy" id="4540"/>
    <lineage>
        <taxon>Eukaryota</taxon>
        <taxon>Viridiplantae</taxon>
        <taxon>Streptophyta</taxon>
        <taxon>Embryophyta</taxon>
        <taxon>Tracheophyta</taxon>
        <taxon>Spermatophyta</taxon>
        <taxon>Magnoliopsida</taxon>
        <taxon>Liliopsida</taxon>
        <taxon>Poales</taxon>
        <taxon>Poaceae</taxon>
        <taxon>PACMAD clade</taxon>
        <taxon>Panicoideae</taxon>
        <taxon>Panicodae</taxon>
        <taxon>Paniceae</taxon>
        <taxon>Panicinae</taxon>
        <taxon>Panicum</taxon>
        <taxon>Panicum sect. Panicum</taxon>
    </lineage>
</organism>
<dbReference type="Gene3D" id="3.30.30.10">
    <property type="entry name" value="Knottin, scorpion toxin-like"/>
    <property type="match status" value="1"/>
</dbReference>
<sequence>MARSSFPAVAAAAILLLVVASQLGAAAAINLPGVCPTRCHKCPGYCVHDDECSIMCRNEGHDSGECRGAHHRYICYDEGCSPPPSPAPTRSRP</sequence>
<feature type="signal peptide" evidence="1">
    <location>
        <begin position="1"/>
        <end position="28"/>
    </location>
</feature>
<reference evidence="3" key="1">
    <citation type="journal article" date="2019" name="Nat. Commun.">
        <title>The genome of broomcorn millet.</title>
        <authorList>
            <person name="Zou C."/>
            <person name="Miki D."/>
            <person name="Li D."/>
            <person name="Tang Q."/>
            <person name="Xiao L."/>
            <person name="Rajput S."/>
            <person name="Deng P."/>
            <person name="Jia W."/>
            <person name="Huang R."/>
            <person name="Zhang M."/>
            <person name="Sun Y."/>
            <person name="Hu J."/>
            <person name="Fu X."/>
            <person name="Schnable P.S."/>
            <person name="Li F."/>
            <person name="Zhang H."/>
            <person name="Feng B."/>
            <person name="Zhu X."/>
            <person name="Liu R."/>
            <person name="Schnable J.C."/>
            <person name="Zhu J.-K."/>
            <person name="Zhang H."/>
        </authorList>
    </citation>
    <scope>NUCLEOTIDE SEQUENCE [LARGE SCALE GENOMIC DNA]</scope>
</reference>
<proteinExistence type="predicted"/>
<dbReference type="EMBL" id="PQIB02000003">
    <property type="protein sequence ID" value="RLN31228.1"/>
    <property type="molecule type" value="Genomic_DNA"/>
</dbReference>
<comment type="caution">
    <text evidence="2">The sequence shown here is derived from an EMBL/GenBank/DDBJ whole genome shotgun (WGS) entry which is preliminary data.</text>
</comment>
<evidence type="ECO:0000256" key="1">
    <source>
        <dbReference type="SAM" id="SignalP"/>
    </source>
</evidence>
<evidence type="ECO:0000313" key="2">
    <source>
        <dbReference type="EMBL" id="RLN31228.1"/>
    </source>
</evidence>
<name>A0A3L6T6I7_PANMI</name>
<evidence type="ECO:0000313" key="3">
    <source>
        <dbReference type="Proteomes" id="UP000275267"/>
    </source>
</evidence>
<dbReference type="Proteomes" id="UP000275267">
    <property type="component" value="Unassembled WGS sequence"/>
</dbReference>
<feature type="chain" id="PRO_5018256747" evidence="1">
    <location>
        <begin position="29"/>
        <end position="93"/>
    </location>
</feature>
<keyword evidence="1" id="KW-0732">Signal</keyword>
<dbReference type="AlphaFoldDB" id="A0A3L6T6I7"/>
<accession>A0A3L6T6I7</accession>
<dbReference type="InterPro" id="IPR036574">
    <property type="entry name" value="Scorpion_toxin-like_sf"/>
</dbReference>
<protein>
    <submittedName>
        <fullName evidence="2">Scorpion toxin-like knottin superfamily protein</fullName>
    </submittedName>
</protein>
<keyword evidence="3" id="KW-1185">Reference proteome</keyword>
<dbReference type="SUPFAM" id="SSF57095">
    <property type="entry name" value="Scorpion toxin-like"/>
    <property type="match status" value="1"/>
</dbReference>
<gene>
    <name evidence="2" type="ORF">C2845_PM05G25720</name>
</gene>